<dbReference type="OrthoDB" id="6692864at2759"/>
<dbReference type="GO" id="GO:0004497">
    <property type="term" value="F:monooxygenase activity"/>
    <property type="evidence" value="ECO:0007669"/>
    <property type="project" value="InterPro"/>
</dbReference>
<dbReference type="InterPro" id="IPR001128">
    <property type="entry name" value="Cyt_P450"/>
</dbReference>
<dbReference type="Gene3D" id="1.10.630.10">
    <property type="entry name" value="Cytochrome P450"/>
    <property type="match status" value="1"/>
</dbReference>
<dbReference type="GeneID" id="19138014"/>
<protein>
    <submittedName>
        <fullName evidence="1">Uncharacterized protein</fullName>
    </submittedName>
</protein>
<accession>M2SN21</accession>
<dbReference type="HOGENOM" id="CLU_2468919_0_0_1"/>
<dbReference type="OMA" id="MRYTIAR"/>
<dbReference type="EMBL" id="KB445638">
    <property type="protein sequence ID" value="EMD68558.1"/>
    <property type="molecule type" value="Genomic_DNA"/>
</dbReference>
<dbReference type="GO" id="GO:0016705">
    <property type="term" value="F:oxidoreductase activity, acting on paired donors, with incorporation or reduction of molecular oxygen"/>
    <property type="evidence" value="ECO:0007669"/>
    <property type="project" value="InterPro"/>
</dbReference>
<proteinExistence type="predicted"/>
<organism evidence="1 2">
    <name type="scientific">Cochliobolus sativus (strain ND90Pr / ATCC 201652)</name>
    <name type="common">Common root rot and spot blotch fungus</name>
    <name type="synonym">Bipolaris sorokiniana</name>
    <dbReference type="NCBI Taxonomy" id="665912"/>
    <lineage>
        <taxon>Eukaryota</taxon>
        <taxon>Fungi</taxon>
        <taxon>Dikarya</taxon>
        <taxon>Ascomycota</taxon>
        <taxon>Pezizomycotina</taxon>
        <taxon>Dothideomycetes</taxon>
        <taxon>Pleosporomycetidae</taxon>
        <taxon>Pleosporales</taxon>
        <taxon>Pleosporineae</taxon>
        <taxon>Pleosporaceae</taxon>
        <taxon>Bipolaris</taxon>
    </lineage>
</organism>
<keyword evidence="2" id="KW-1185">Reference proteome</keyword>
<dbReference type="RefSeq" id="XP_007696127.1">
    <property type="nucleotide sequence ID" value="XM_007697937.1"/>
</dbReference>
<dbReference type="InterPro" id="IPR036396">
    <property type="entry name" value="Cyt_P450_sf"/>
</dbReference>
<reference evidence="2" key="2">
    <citation type="journal article" date="2013" name="PLoS Genet.">
        <title>Comparative genome structure, secondary metabolite, and effector coding capacity across Cochliobolus pathogens.</title>
        <authorList>
            <person name="Condon B.J."/>
            <person name="Leng Y."/>
            <person name="Wu D."/>
            <person name="Bushley K.E."/>
            <person name="Ohm R.A."/>
            <person name="Otillar R."/>
            <person name="Martin J."/>
            <person name="Schackwitz W."/>
            <person name="Grimwood J."/>
            <person name="MohdZainudin N."/>
            <person name="Xue C."/>
            <person name="Wang R."/>
            <person name="Manning V.A."/>
            <person name="Dhillon B."/>
            <person name="Tu Z.J."/>
            <person name="Steffenson B.J."/>
            <person name="Salamov A."/>
            <person name="Sun H."/>
            <person name="Lowry S."/>
            <person name="LaButti K."/>
            <person name="Han J."/>
            <person name="Copeland A."/>
            <person name="Lindquist E."/>
            <person name="Barry K."/>
            <person name="Schmutz J."/>
            <person name="Baker S.E."/>
            <person name="Ciuffetti L.M."/>
            <person name="Grigoriev I.V."/>
            <person name="Zhong S."/>
            <person name="Turgeon B.G."/>
        </authorList>
    </citation>
    <scope>NUCLEOTIDE SEQUENCE [LARGE SCALE GENOMIC DNA]</scope>
    <source>
        <strain evidence="2">ND90Pr / ATCC 201652</strain>
    </source>
</reference>
<dbReference type="AlphaFoldDB" id="M2SN21"/>
<sequence length="88" mass="9723">MPERWYKSPASVRKKSAYAPLSAGPHNCIDKPLALMNLRTTAAKLLHRFDVCLAADDDGTAFERDMKTQFAAVTGPLSLRFTERKIGG</sequence>
<dbReference type="Pfam" id="PF00067">
    <property type="entry name" value="p450"/>
    <property type="match status" value="1"/>
</dbReference>
<dbReference type="Proteomes" id="UP000016934">
    <property type="component" value="Unassembled WGS sequence"/>
</dbReference>
<evidence type="ECO:0000313" key="1">
    <source>
        <dbReference type="EMBL" id="EMD68558.1"/>
    </source>
</evidence>
<gene>
    <name evidence="1" type="ORF">COCSADRAFT_350197</name>
</gene>
<dbReference type="SUPFAM" id="SSF48264">
    <property type="entry name" value="Cytochrome P450"/>
    <property type="match status" value="1"/>
</dbReference>
<dbReference type="KEGG" id="bsc:COCSADRAFT_350197"/>
<reference evidence="1 2" key="1">
    <citation type="journal article" date="2012" name="PLoS Pathog.">
        <title>Diverse lifestyles and strategies of plant pathogenesis encoded in the genomes of eighteen Dothideomycetes fungi.</title>
        <authorList>
            <person name="Ohm R.A."/>
            <person name="Feau N."/>
            <person name="Henrissat B."/>
            <person name="Schoch C.L."/>
            <person name="Horwitz B.A."/>
            <person name="Barry K.W."/>
            <person name="Condon B.J."/>
            <person name="Copeland A.C."/>
            <person name="Dhillon B."/>
            <person name="Glaser F."/>
            <person name="Hesse C.N."/>
            <person name="Kosti I."/>
            <person name="LaButti K."/>
            <person name="Lindquist E.A."/>
            <person name="Lucas S."/>
            <person name="Salamov A.A."/>
            <person name="Bradshaw R.E."/>
            <person name="Ciuffetti L."/>
            <person name="Hamelin R.C."/>
            <person name="Kema G.H.J."/>
            <person name="Lawrence C."/>
            <person name="Scott J.A."/>
            <person name="Spatafora J.W."/>
            <person name="Turgeon B.G."/>
            <person name="de Wit P.J.G.M."/>
            <person name="Zhong S."/>
            <person name="Goodwin S.B."/>
            <person name="Grigoriev I.V."/>
        </authorList>
    </citation>
    <scope>NUCLEOTIDE SEQUENCE [LARGE SCALE GENOMIC DNA]</scope>
    <source>
        <strain evidence="2">ND90Pr / ATCC 201652</strain>
    </source>
</reference>
<dbReference type="GO" id="GO:0020037">
    <property type="term" value="F:heme binding"/>
    <property type="evidence" value="ECO:0007669"/>
    <property type="project" value="InterPro"/>
</dbReference>
<dbReference type="GO" id="GO:0005506">
    <property type="term" value="F:iron ion binding"/>
    <property type="evidence" value="ECO:0007669"/>
    <property type="project" value="InterPro"/>
</dbReference>
<name>M2SN21_COCSN</name>
<evidence type="ECO:0000313" key="2">
    <source>
        <dbReference type="Proteomes" id="UP000016934"/>
    </source>
</evidence>